<dbReference type="InterPro" id="IPR014718">
    <property type="entry name" value="GH-type_carb-bd"/>
</dbReference>
<reference evidence="2" key="1">
    <citation type="journal article" date="2024" name="J Bioinform Genom">
        <title>Complete genome sequence of the type strain bacterium Sphaerochaeta associata GLS2t (VKM B-2742)t.</title>
        <authorList>
            <person name="Troshina O.Y."/>
            <person name="Tepeeva A.N."/>
            <person name="Arzamasceva V.O."/>
            <person name="Whitman W.B."/>
            <person name="Varghese N."/>
            <person name="Shapiro N."/>
            <person name="Woyke T."/>
            <person name="Kripides N.C."/>
            <person name="Vasilenko O.V."/>
        </authorList>
    </citation>
    <scope>NUCLEOTIDE SEQUENCE [LARGE SCALE GENOMIC DNA]</scope>
    <source>
        <strain evidence="2">GLS2T</strain>
    </source>
</reference>
<name>A0ABY4D8U1_9SPIR</name>
<dbReference type="Proteomes" id="UP000829708">
    <property type="component" value="Chromosome"/>
</dbReference>
<dbReference type="SUPFAM" id="SSF74650">
    <property type="entry name" value="Galactose mutarotase-like"/>
    <property type="match status" value="1"/>
</dbReference>
<dbReference type="EMBL" id="CP094929">
    <property type="protein sequence ID" value="UOM49828.1"/>
    <property type="molecule type" value="Genomic_DNA"/>
</dbReference>
<accession>A0ABY4D8U1</accession>
<protein>
    <recommendedName>
        <fullName evidence="3">Aldose 1-epimerase</fullName>
    </recommendedName>
</protein>
<gene>
    <name evidence="1" type="ORF">MUG09_09690</name>
</gene>
<proteinExistence type="predicted"/>
<evidence type="ECO:0000313" key="1">
    <source>
        <dbReference type="EMBL" id="UOM49828.1"/>
    </source>
</evidence>
<dbReference type="InterPro" id="IPR008183">
    <property type="entry name" value="Aldose_1/G6P_1-epimerase"/>
</dbReference>
<dbReference type="InterPro" id="IPR011013">
    <property type="entry name" value="Gal_mutarotase_sf_dom"/>
</dbReference>
<keyword evidence="2" id="KW-1185">Reference proteome</keyword>
<dbReference type="Pfam" id="PF01263">
    <property type="entry name" value="Aldose_epim"/>
    <property type="match status" value="1"/>
</dbReference>
<sequence length="287" mass="32808">MITLRNNNLTMEISEVGAEIHSLYNTQTDVQYIFDGNPVFWPRHTPLLFPVTGPLADGTVEAKGKTYTMPVNGFARDLNFKTTQEKPYEATFVLCSDDRTRAFYPFEFSLTVTHTLFENGYTSKAVIKAEEQLYCTFGWHPAFSLNMNGNDAPLESYYVQFEKKESADRLYPVNGVFARQERFLDDQDILKLTREELDKGPIVLNGLKSRYVSLKSRNGKAGVTIDRGELPTLVIWTKEKVDAPYVCVEPMYSFQDATRKRDLSEMEGMMHLKAGESRTFSNTFTVF</sequence>
<evidence type="ECO:0000313" key="2">
    <source>
        <dbReference type="Proteomes" id="UP000829708"/>
    </source>
</evidence>
<dbReference type="RefSeq" id="WP_244771222.1">
    <property type="nucleotide sequence ID" value="NZ_CP094929.1"/>
</dbReference>
<organism evidence="1 2">
    <name type="scientific">Sphaerochaeta associata</name>
    <dbReference type="NCBI Taxonomy" id="1129264"/>
    <lineage>
        <taxon>Bacteria</taxon>
        <taxon>Pseudomonadati</taxon>
        <taxon>Spirochaetota</taxon>
        <taxon>Spirochaetia</taxon>
        <taxon>Spirochaetales</taxon>
        <taxon>Sphaerochaetaceae</taxon>
        <taxon>Sphaerochaeta</taxon>
    </lineage>
</organism>
<dbReference type="Gene3D" id="2.70.98.10">
    <property type="match status" value="1"/>
</dbReference>
<evidence type="ECO:0008006" key="3">
    <source>
        <dbReference type="Google" id="ProtNLM"/>
    </source>
</evidence>